<evidence type="ECO:0000256" key="5">
    <source>
        <dbReference type="ARBA" id="ARBA00022741"/>
    </source>
</evidence>
<dbReference type="InterPro" id="IPR036890">
    <property type="entry name" value="HATPase_C_sf"/>
</dbReference>
<dbReference type="InterPro" id="IPR005467">
    <property type="entry name" value="His_kinase_dom"/>
</dbReference>
<dbReference type="EMBL" id="BAAAPY010000009">
    <property type="protein sequence ID" value="GAA2082616.1"/>
    <property type="molecule type" value="Genomic_DNA"/>
</dbReference>
<dbReference type="PROSITE" id="PS50109">
    <property type="entry name" value="HIS_KIN"/>
    <property type="match status" value="1"/>
</dbReference>
<comment type="catalytic activity">
    <reaction evidence="1">
        <text>ATP + protein L-histidine = ADP + protein N-phospho-L-histidine.</text>
        <dbReference type="EC" id="2.7.13.3"/>
    </reaction>
</comment>
<dbReference type="Gene3D" id="3.30.450.20">
    <property type="entry name" value="PAS domain"/>
    <property type="match status" value="1"/>
</dbReference>
<protein>
    <recommendedName>
        <fullName evidence="2">histidine kinase</fullName>
        <ecNumber evidence="2">2.7.13.3</ecNumber>
    </recommendedName>
</protein>
<keyword evidence="5" id="KW-0547">Nucleotide-binding</keyword>
<dbReference type="SMART" id="SM00911">
    <property type="entry name" value="HWE_HK"/>
    <property type="match status" value="1"/>
</dbReference>
<dbReference type="Pfam" id="PF07568">
    <property type="entry name" value="HisKA_2"/>
    <property type="match status" value="1"/>
</dbReference>
<dbReference type="InterPro" id="IPR011495">
    <property type="entry name" value="Sig_transdc_His_kin_sub2_dim/P"/>
</dbReference>
<dbReference type="EC" id="2.7.13.3" evidence="2"/>
<dbReference type="InterPro" id="IPR011102">
    <property type="entry name" value="Sig_transdc_His_kinase_HWE"/>
</dbReference>
<dbReference type="RefSeq" id="WP_344329044.1">
    <property type="nucleotide sequence ID" value="NZ_BAAAPY010000009.1"/>
</dbReference>
<dbReference type="InterPro" id="IPR003594">
    <property type="entry name" value="HATPase_dom"/>
</dbReference>
<dbReference type="Pfam" id="PF02518">
    <property type="entry name" value="HATPase_c"/>
    <property type="match status" value="1"/>
</dbReference>
<proteinExistence type="predicted"/>
<dbReference type="Gene3D" id="3.30.450.280">
    <property type="entry name" value="GAF domain"/>
    <property type="match status" value="1"/>
</dbReference>
<feature type="domain" description="Histidine kinase" evidence="8">
    <location>
        <begin position="415"/>
        <end position="506"/>
    </location>
</feature>
<dbReference type="Pfam" id="PF12282">
    <property type="entry name" value="GAF_PdtaS"/>
    <property type="match status" value="1"/>
</dbReference>
<sequence length="506" mass="53466">MPSLDDIARFQTALGPGDLDWLHALVSDWQIIADLSFADLVLWVADAEAKGVWACAQIRPTTGPTTLLEDVVGTFLPSGAAPELERVLTTGTSVAATPGRPAHADGDVVVALAPVRCGDDVVAALAIRTPATGRRSRSALEATYRDCASRLVAMIGDGSFPVPGSRSELADSLRVGDGFVRLDARGRVTYASPNATSAYRRLGVEGDLEGQDLARLTARLDVRPTHRGSHSVLAGREPGEMEVENATASVLLRVIPLRRAAGAGGGAGPGGTALHGAERSAWGRAANDTAGAVVLLRDVTELRLRERELVSKEATIREIHHRVKNNLQTVAALLRLQGRRMEVPQAREALEEAVRRVGSIALVHETLSQSFDEQVDFDVIADRLLRTVLEVGGPGVRGERIGHFGLVGGDRATPLAMALTELVQNAAEHAYPDGGQGRVTVAVNRIRGRLRMRVSDDGVGLPADFDPTASLGLSIVSTLVETELDGTLAFERGPRGGTTVAITIGA</sequence>
<comment type="caution">
    <text evidence="9">The sequence shown here is derived from an EMBL/GenBank/DDBJ whole genome shotgun (WGS) entry which is preliminary data.</text>
</comment>
<dbReference type="SMART" id="SM00387">
    <property type="entry name" value="HATPase_c"/>
    <property type="match status" value="1"/>
</dbReference>
<evidence type="ECO:0000259" key="8">
    <source>
        <dbReference type="PROSITE" id="PS50109"/>
    </source>
</evidence>
<gene>
    <name evidence="9" type="ORF">GCM10009821_24380</name>
</gene>
<keyword evidence="4" id="KW-0808">Transferase</keyword>
<name>A0ABN2W353_9ACTN</name>
<organism evidence="9 10">
    <name type="scientific">Aeromicrobium halocynthiae</name>
    <dbReference type="NCBI Taxonomy" id="560557"/>
    <lineage>
        <taxon>Bacteria</taxon>
        <taxon>Bacillati</taxon>
        <taxon>Actinomycetota</taxon>
        <taxon>Actinomycetes</taxon>
        <taxon>Propionibacteriales</taxon>
        <taxon>Nocardioidaceae</taxon>
        <taxon>Aeromicrobium</taxon>
    </lineage>
</organism>
<dbReference type="InterPro" id="IPR038424">
    <property type="entry name" value="H_kinase_PdtaS_GAF_sf"/>
</dbReference>
<evidence type="ECO:0000256" key="3">
    <source>
        <dbReference type="ARBA" id="ARBA00022553"/>
    </source>
</evidence>
<reference evidence="9 10" key="1">
    <citation type="journal article" date="2019" name="Int. J. Syst. Evol. Microbiol.">
        <title>The Global Catalogue of Microorganisms (GCM) 10K type strain sequencing project: providing services to taxonomists for standard genome sequencing and annotation.</title>
        <authorList>
            <consortium name="The Broad Institute Genomics Platform"/>
            <consortium name="The Broad Institute Genome Sequencing Center for Infectious Disease"/>
            <person name="Wu L."/>
            <person name="Ma J."/>
        </authorList>
    </citation>
    <scope>NUCLEOTIDE SEQUENCE [LARGE SCALE GENOMIC DNA]</scope>
    <source>
        <strain evidence="9 10">JCM 15749</strain>
    </source>
</reference>
<evidence type="ECO:0000256" key="2">
    <source>
        <dbReference type="ARBA" id="ARBA00012438"/>
    </source>
</evidence>
<evidence type="ECO:0000256" key="1">
    <source>
        <dbReference type="ARBA" id="ARBA00000085"/>
    </source>
</evidence>
<dbReference type="GO" id="GO:0016301">
    <property type="term" value="F:kinase activity"/>
    <property type="evidence" value="ECO:0007669"/>
    <property type="project" value="UniProtKB-KW"/>
</dbReference>
<evidence type="ECO:0000256" key="6">
    <source>
        <dbReference type="ARBA" id="ARBA00022777"/>
    </source>
</evidence>
<dbReference type="InterPro" id="IPR022066">
    <property type="entry name" value="PdtaS_GAF"/>
</dbReference>
<dbReference type="Gene3D" id="3.30.565.10">
    <property type="entry name" value="Histidine kinase-like ATPase, C-terminal domain"/>
    <property type="match status" value="1"/>
</dbReference>
<evidence type="ECO:0000313" key="10">
    <source>
        <dbReference type="Proteomes" id="UP001501480"/>
    </source>
</evidence>
<keyword evidence="3" id="KW-0597">Phosphoprotein</keyword>
<accession>A0ABN2W353</accession>
<keyword evidence="7" id="KW-0067">ATP-binding</keyword>
<keyword evidence="6 9" id="KW-0418">Kinase</keyword>
<dbReference type="Proteomes" id="UP001501480">
    <property type="component" value="Unassembled WGS sequence"/>
</dbReference>
<evidence type="ECO:0000313" key="9">
    <source>
        <dbReference type="EMBL" id="GAA2082616.1"/>
    </source>
</evidence>
<evidence type="ECO:0000256" key="7">
    <source>
        <dbReference type="ARBA" id="ARBA00022840"/>
    </source>
</evidence>
<dbReference type="PANTHER" id="PTHR41523:SF8">
    <property type="entry name" value="ETHYLENE RESPONSE SENSOR PROTEIN"/>
    <property type="match status" value="1"/>
</dbReference>
<dbReference type="SUPFAM" id="SSF55874">
    <property type="entry name" value="ATPase domain of HSP90 chaperone/DNA topoisomerase II/histidine kinase"/>
    <property type="match status" value="1"/>
</dbReference>
<evidence type="ECO:0000256" key="4">
    <source>
        <dbReference type="ARBA" id="ARBA00022679"/>
    </source>
</evidence>
<dbReference type="PANTHER" id="PTHR41523">
    <property type="entry name" value="TWO-COMPONENT SYSTEM SENSOR PROTEIN"/>
    <property type="match status" value="1"/>
</dbReference>
<keyword evidence="10" id="KW-1185">Reference proteome</keyword>